<keyword evidence="8" id="KW-0675">Receptor</keyword>
<evidence type="ECO:0000256" key="1">
    <source>
        <dbReference type="ARBA" id="ARBA00004479"/>
    </source>
</evidence>
<feature type="region of interest" description="Disordered" evidence="10">
    <location>
        <begin position="637"/>
        <end position="691"/>
    </location>
</feature>
<feature type="domain" description="Leukemia inhibitory factor receptor-like Ig-like" evidence="12">
    <location>
        <begin position="135"/>
        <end position="191"/>
    </location>
</feature>
<keyword evidence="3" id="KW-0812">Transmembrane</keyword>
<keyword evidence="9" id="KW-0325">Glycoprotein</keyword>
<proteinExistence type="inferred from homology"/>
<dbReference type="Pfam" id="PF17971">
    <property type="entry name" value="LIFR_D2"/>
    <property type="match status" value="1"/>
</dbReference>
<keyword evidence="5" id="KW-0677">Repeat</keyword>
<reference evidence="13" key="1">
    <citation type="submission" date="2025-08" db="UniProtKB">
        <authorList>
            <consortium name="Ensembl"/>
        </authorList>
    </citation>
    <scope>IDENTIFICATION</scope>
</reference>
<dbReference type="InterPro" id="IPR040817">
    <property type="entry name" value="LIFR_D2"/>
</dbReference>
<dbReference type="InterPro" id="IPR052672">
    <property type="entry name" value="Type1_Cytokine_Rcpt_Type2"/>
</dbReference>
<dbReference type="PANTHER" id="PTHR48423:SF1">
    <property type="entry name" value="INTERLEUKIN-27 RECEPTOR SUBUNIT ALPHA"/>
    <property type="match status" value="1"/>
</dbReference>
<organism evidence="13 14">
    <name type="scientific">Neogobius melanostomus</name>
    <name type="common">round goby</name>
    <dbReference type="NCBI Taxonomy" id="47308"/>
    <lineage>
        <taxon>Eukaryota</taxon>
        <taxon>Metazoa</taxon>
        <taxon>Chordata</taxon>
        <taxon>Craniata</taxon>
        <taxon>Vertebrata</taxon>
        <taxon>Euteleostomi</taxon>
        <taxon>Actinopterygii</taxon>
        <taxon>Neopterygii</taxon>
        <taxon>Teleostei</taxon>
        <taxon>Neoteleostei</taxon>
        <taxon>Acanthomorphata</taxon>
        <taxon>Gobiaria</taxon>
        <taxon>Gobiiformes</taxon>
        <taxon>Gobioidei</taxon>
        <taxon>Gobiidae</taxon>
        <taxon>Benthophilinae</taxon>
        <taxon>Neogobiini</taxon>
        <taxon>Neogobius</taxon>
    </lineage>
</organism>
<evidence type="ECO:0000259" key="11">
    <source>
        <dbReference type="Pfam" id="PF17971"/>
    </source>
</evidence>
<keyword evidence="4" id="KW-0732">Signal</keyword>
<dbReference type="Ensembl" id="ENSNMLT00000043195.1">
    <property type="protein sequence ID" value="ENSNMLP00000038808.1"/>
    <property type="gene ID" value="ENSNMLG00000023932.1"/>
</dbReference>
<feature type="compositionally biased region" description="Polar residues" evidence="10">
    <location>
        <begin position="780"/>
        <end position="790"/>
    </location>
</feature>
<name>A0A8C6ULQ7_9GOBI</name>
<evidence type="ECO:0000259" key="12">
    <source>
        <dbReference type="Pfam" id="PF21177"/>
    </source>
</evidence>
<reference evidence="13" key="2">
    <citation type="submission" date="2025-09" db="UniProtKB">
        <authorList>
            <consortium name="Ensembl"/>
        </authorList>
    </citation>
    <scope>IDENTIFICATION</scope>
</reference>
<evidence type="ECO:0000256" key="9">
    <source>
        <dbReference type="ARBA" id="ARBA00023180"/>
    </source>
</evidence>
<dbReference type="PANTHER" id="PTHR48423">
    <property type="entry name" value="INTERLEUKIN-27 RECEPTOR SUBUNIT ALPHA"/>
    <property type="match status" value="1"/>
</dbReference>
<feature type="compositionally biased region" description="Low complexity" evidence="10">
    <location>
        <begin position="679"/>
        <end position="690"/>
    </location>
</feature>
<evidence type="ECO:0000256" key="3">
    <source>
        <dbReference type="ARBA" id="ARBA00022692"/>
    </source>
</evidence>
<feature type="compositionally biased region" description="Polar residues" evidence="10">
    <location>
        <begin position="806"/>
        <end position="824"/>
    </location>
</feature>
<sequence length="824" mass="90996">MVDLRKIFLKASASKVNVKVIVLLFSVVPIPQQVSLSANLNTQQVSISWDGEAASTFDLLIVRTELNDTVFYETLTVAPAAGSVRREFNWTSAEPLECTSLSVKVRSRSGEVTSEWSSTQILQGNDLPINEKIQVYPQDKIVPAGTNVTFCCIIGEGKSFESFHFISSAVNVTRLSRRTFAATVYNVKPSPPTAPTRTWTEARNTHLTGKRQTHYSINGRYHNRKQCNVPLWEDKWTLLGLNPLGEHNLTDTADIRSRVVPLPPEELSTVYTARNATVTWQWKRSNYSTLALVCQVELTSSDNKTKRTFSGMALQSVVLLDLIPYEEYSIKVRCGAQRISGSGGTGAKPFLSKLTVKVTPGSSPDVWMWMNSDQTGQVIWKPYEPRQSHGPIVSYEVSLWSPDDNTRHTQILSPDTFTMPVIARVVAKNPVGLSPPASVVLPQHVTLPDSQAVTKADCREGAFALSWQSDANSSCGYIVEWHKASCRHDCAVEWIKVGEEISNVSIKSDTFEPGVRYFFSLYSCTSEAPELLQQWQGYMRELSTSIQFCQLSPRQQDSSTVLLTWSEIPAEHQRGFLLGYKVYINNGSQFTLLADWLILEILATLGTLDVKPSPHSMVHIVDKPEWDSSKEALVVIPEEDEDDNEGQGIRDEPVDTDEPTSLRYYNQVDDRPIRPRYPDSSASSASSLDSARTDVTYTGIQTSGSLCHQPIVGSVSCGGADGYRPQTHPQPQGNNADSAQPQSLLESLVSSSSGYRPQNNWHLDSPGEADERRSLAPSLGSPTSIASTQFLLPDGSSDDQADEKPQTSSSAATWFSNLLSSAKP</sequence>
<dbReference type="Gene3D" id="2.60.40.10">
    <property type="entry name" value="Immunoglobulins"/>
    <property type="match status" value="5"/>
</dbReference>
<dbReference type="Pfam" id="PF21177">
    <property type="entry name" value="LIF-R_Ig-like"/>
    <property type="match status" value="1"/>
</dbReference>
<evidence type="ECO:0000256" key="7">
    <source>
        <dbReference type="ARBA" id="ARBA00023136"/>
    </source>
</evidence>
<dbReference type="SUPFAM" id="SSF49265">
    <property type="entry name" value="Fibronectin type III"/>
    <property type="match status" value="2"/>
</dbReference>
<dbReference type="InterPro" id="IPR048497">
    <property type="entry name" value="LIF-R-like_Ig-like"/>
</dbReference>
<keyword evidence="14" id="KW-1185">Reference proteome</keyword>
<evidence type="ECO:0000313" key="13">
    <source>
        <dbReference type="Ensembl" id="ENSNMLP00000038808.1"/>
    </source>
</evidence>
<evidence type="ECO:0000256" key="5">
    <source>
        <dbReference type="ARBA" id="ARBA00022737"/>
    </source>
</evidence>
<dbReference type="Proteomes" id="UP000694523">
    <property type="component" value="Unplaced"/>
</dbReference>
<evidence type="ECO:0000256" key="6">
    <source>
        <dbReference type="ARBA" id="ARBA00022989"/>
    </source>
</evidence>
<dbReference type="AlphaFoldDB" id="A0A8C6ULQ7"/>
<evidence type="ECO:0000256" key="2">
    <source>
        <dbReference type="ARBA" id="ARBA00008921"/>
    </source>
</evidence>
<feature type="compositionally biased region" description="Basic and acidic residues" evidence="10">
    <location>
        <begin position="668"/>
        <end position="677"/>
    </location>
</feature>
<accession>A0A8C6ULQ7</accession>
<feature type="region of interest" description="Disordered" evidence="10">
    <location>
        <begin position="718"/>
        <end position="824"/>
    </location>
</feature>
<comment type="similarity">
    <text evidence="2">Belongs to the type I cytokine receptor family. Type 2 subfamily.</text>
</comment>
<feature type="compositionally biased region" description="Low complexity" evidence="10">
    <location>
        <begin position="743"/>
        <end position="753"/>
    </location>
</feature>
<protein>
    <submittedName>
        <fullName evidence="13">Uncharacterized protein</fullName>
    </submittedName>
</protein>
<dbReference type="InterPro" id="IPR013783">
    <property type="entry name" value="Ig-like_fold"/>
</dbReference>
<feature type="domain" description="Leukemia inhibitory factor receptor D2" evidence="11">
    <location>
        <begin position="29"/>
        <end position="110"/>
    </location>
</feature>
<dbReference type="InterPro" id="IPR036116">
    <property type="entry name" value="FN3_sf"/>
</dbReference>
<dbReference type="GO" id="GO:0016020">
    <property type="term" value="C:membrane"/>
    <property type="evidence" value="ECO:0007669"/>
    <property type="project" value="UniProtKB-SubCell"/>
</dbReference>
<evidence type="ECO:0000256" key="10">
    <source>
        <dbReference type="SAM" id="MobiDB-lite"/>
    </source>
</evidence>
<evidence type="ECO:0000256" key="8">
    <source>
        <dbReference type="ARBA" id="ARBA00023170"/>
    </source>
</evidence>
<comment type="subcellular location">
    <subcellularLocation>
        <location evidence="1">Membrane</location>
        <topology evidence="1">Single-pass type I membrane protein</topology>
    </subcellularLocation>
</comment>
<feature type="compositionally biased region" description="Polar residues" evidence="10">
    <location>
        <begin position="727"/>
        <end position="742"/>
    </location>
</feature>
<keyword evidence="6" id="KW-1133">Transmembrane helix</keyword>
<evidence type="ECO:0000256" key="4">
    <source>
        <dbReference type="ARBA" id="ARBA00022729"/>
    </source>
</evidence>
<evidence type="ECO:0000313" key="14">
    <source>
        <dbReference type="Proteomes" id="UP000694523"/>
    </source>
</evidence>
<keyword evidence="7" id="KW-0472">Membrane</keyword>